<gene>
    <name evidence="2" type="ORF">FSB_LOCUS1737</name>
</gene>
<feature type="compositionally biased region" description="Basic and acidic residues" evidence="1">
    <location>
        <begin position="95"/>
        <end position="109"/>
    </location>
</feature>
<proteinExistence type="predicted"/>
<dbReference type="EMBL" id="OIVN01000080">
    <property type="protein sequence ID" value="SPC73855.1"/>
    <property type="molecule type" value="Genomic_DNA"/>
</dbReference>
<name>A0A2N9EGG2_FAGSY</name>
<feature type="compositionally biased region" description="Basic and acidic residues" evidence="1">
    <location>
        <begin position="39"/>
        <end position="49"/>
    </location>
</feature>
<reference evidence="2" key="1">
    <citation type="submission" date="2018-02" db="EMBL/GenBank/DDBJ databases">
        <authorList>
            <person name="Cohen D.B."/>
            <person name="Kent A.D."/>
        </authorList>
    </citation>
    <scope>NUCLEOTIDE SEQUENCE</scope>
</reference>
<feature type="compositionally biased region" description="Basic and acidic residues" evidence="1">
    <location>
        <begin position="56"/>
        <end position="82"/>
    </location>
</feature>
<organism evidence="2">
    <name type="scientific">Fagus sylvatica</name>
    <name type="common">Beechnut</name>
    <dbReference type="NCBI Taxonomy" id="28930"/>
    <lineage>
        <taxon>Eukaryota</taxon>
        <taxon>Viridiplantae</taxon>
        <taxon>Streptophyta</taxon>
        <taxon>Embryophyta</taxon>
        <taxon>Tracheophyta</taxon>
        <taxon>Spermatophyta</taxon>
        <taxon>Magnoliopsida</taxon>
        <taxon>eudicotyledons</taxon>
        <taxon>Gunneridae</taxon>
        <taxon>Pentapetalae</taxon>
        <taxon>rosids</taxon>
        <taxon>fabids</taxon>
        <taxon>Fagales</taxon>
        <taxon>Fagaceae</taxon>
        <taxon>Fagus</taxon>
    </lineage>
</organism>
<dbReference type="AlphaFoldDB" id="A0A2N9EGG2"/>
<accession>A0A2N9EGG2</accession>
<protein>
    <submittedName>
        <fullName evidence="2">Uncharacterized protein</fullName>
    </submittedName>
</protein>
<sequence>MSCGRSFEIRRDLTRSSEVSPDLKPPCDNEFFPKQTLRERRESLDRAGEEEAAVTMKEREKAESRDGEFFPKQMLREKRESLDCAGEEEATVTMIEREKAESEGGRKRG</sequence>
<feature type="region of interest" description="Disordered" evidence="1">
    <location>
        <begin position="39"/>
        <end position="109"/>
    </location>
</feature>
<evidence type="ECO:0000256" key="1">
    <source>
        <dbReference type="SAM" id="MobiDB-lite"/>
    </source>
</evidence>
<evidence type="ECO:0000313" key="2">
    <source>
        <dbReference type="EMBL" id="SPC73855.1"/>
    </source>
</evidence>